<dbReference type="InterPro" id="IPR001031">
    <property type="entry name" value="Thioesterase"/>
</dbReference>
<evidence type="ECO:0000256" key="2">
    <source>
        <dbReference type="SAM" id="MobiDB-lite"/>
    </source>
</evidence>
<evidence type="ECO:0000259" key="3">
    <source>
        <dbReference type="Pfam" id="PF00975"/>
    </source>
</evidence>
<dbReference type="Pfam" id="PF00975">
    <property type="entry name" value="Thioesterase"/>
    <property type="match status" value="1"/>
</dbReference>
<evidence type="ECO:0000256" key="1">
    <source>
        <dbReference type="ARBA" id="ARBA00007169"/>
    </source>
</evidence>
<feature type="domain" description="Thioesterase" evidence="3">
    <location>
        <begin position="22"/>
        <end position="129"/>
    </location>
</feature>
<dbReference type="Proteomes" id="UP000525686">
    <property type="component" value="Unassembled WGS sequence"/>
</dbReference>
<organism evidence="4 5">
    <name type="scientific">Streptomyces alkaliterrae</name>
    <dbReference type="NCBI Taxonomy" id="2213162"/>
    <lineage>
        <taxon>Bacteria</taxon>
        <taxon>Bacillati</taxon>
        <taxon>Actinomycetota</taxon>
        <taxon>Actinomycetes</taxon>
        <taxon>Kitasatosporales</taxon>
        <taxon>Streptomycetaceae</taxon>
        <taxon>Streptomyces</taxon>
    </lineage>
</organism>
<reference evidence="5" key="1">
    <citation type="submission" date="2020-05" db="EMBL/GenBank/DDBJ databases">
        <title>Classification of alakaliphilic streptomycetes isolated from an alkaline soil next to Lonar Crater, India and a proposal for the recognition of Streptomyces alkaliterrae sp. nov.</title>
        <authorList>
            <person name="Golinska P."/>
        </authorList>
    </citation>
    <scope>NUCLEOTIDE SEQUENCE [LARGE SCALE GENOMIC DNA]</scope>
    <source>
        <strain evidence="5">OF3</strain>
    </source>
</reference>
<gene>
    <name evidence="4" type="ORF">H3146_08010</name>
</gene>
<dbReference type="GO" id="GO:0016787">
    <property type="term" value="F:hydrolase activity"/>
    <property type="evidence" value="ECO:0007669"/>
    <property type="project" value="UniProtKB-KW"/>
</dbReference>
<dbReference type="InterPro" id="IPR029058">
    <property type="entry name" value="AB_hydrolase_fold"/>
</dbReference>
<evidence type="ECO:0000313" key="4">
    <source>
        <dbReference type="EMBL" id="MBB1253316.1"/>
    </source>
</evidence>
<dbReference type="AlphaFoldDB" id="A0A7W3ZMB1"/>
<dbReference type="RefSeq" id="WP_181353918.1">
    <property type="nucleotide sequence ID" value="NZ_JABJWZ010000047.1"/>
</dbReference>
<dbReference type="EMBL" id="JABJWZ010000047">
    <property type="protein sequence ID" value="MBB1253316.1"/>
    <property type="molecule type" value="Genomic_DNA"/>
</dbReference>
<keyword evidence="4" id="KW-0378">Hydrolase</keyword>
<comment type="similarity">
    <text evidence="1">Belongs to the thioesterase family.</text>
</comment>
<comment type="caution">
    <text evidence="4">The sequence shown here is derived from an EMBL/GenBank/DDBJ whole genome shotgun (WGS) entry which is preliminary data.</text>
</comment>
<dbReference type="GO" id="GO:0008610">
    <property type="term" value="P:lipid biosynthetic process"/>
    <property type="evidence" value="ECO:0007669"/>
    <property type="project" value="TreeGrafter"/>
</dbReference>
<name>A0A7W3ZMB1_9ACTN</name>
<dbReference type="SUPFAM" id="SSF53474">
    <property type="entry name" value="alpha/beta-Hydrolases"/>
    <property type="match status" value="1"/>
</dbReference>
<sequence length="255" mass="27350">MSSPGTIVPQQGEVGRADDVVVFLPPAGSVTSPYPPIAARLPGPAVLHCETPGRGRLADRPSPASVDEAVDRWTTELVGLLDPSTDQRLHLFGHSLGALFAYEVAARLEASGAARVATLCVSGAREPGSVPRSLVATAFEALRRRPPAEPGGADPGDDWVAHDLRMRREYRPTTASVRAPLALFCGTSDPFARPVEMEAWRRFTTGPFLGSFTFPGGHDYHLTAAEPVADTIRRLLERPTDPRHHTTNSGVKHEG</sequence>
<accession>A0A7W3ZMB1</accession>
<dbReference type="PANTHER" id="PTHR11487">
    <property type="entry name" value="THIOESTERASE"/>
    <property type="match status" value="1"/>
</dbReference>
<proteinExistence type="inferred from homology"/>
<evidence type="ECO:0000313" key="5">
    <source>
        <dbReference type="Proteomes" id="UP000525686"/>
    </source>
</evidence>
<dbReference type="PANTHER" id="PTHR11487:SF0">
    <property type="entry name" value="S-ACYL FATTY ACID SYNTHASE THIOESTERASE, MEDIUM CHAIN"/>
    <property type="match status" value="1"/>
</dbReference>
<feature type="region of interest" description="Disordered" evidence="2">
    <location>
        <begin position="236"/>
        <end position="255"/>
    </location>
</feature>
<protein>
    <submittedName>
        <fullName evidence="4">Alpha/beta fold hydrolase</fullName>
    </submittedName>
</protein>
<dbReference type="InterPro" id="IPR012223">
    <property type="entry name" value="TEII"/>
</dbReference>
<dbReference type="Gene3D" id="3.40.50.1820">
    <property type="entry name" value="alpha/beta hydrolase"/>
    <property type="match status" value="1"/>
</dbReference>